<dbReference type="Proteomes" id="UP001207468">
    <property type="component" value="Unassembled WGS sequence"/>
</dbReference>
<comment type="caution">
    <text evidence="1">The sequence shown here is derived from an EMBL/GenBank/DDBJ whole genome shotgun (WGS) entry which is preliminary data.</text>
</comment>
<gene>
    <name evidence="1" type="ORF">F5148DRAFT_479712</name>
</gene>
<evidence type="ECO:0000313" key="1">
    <source>
        <dbReference type="EMBL" id="KAI9510912.1"/>
    </source>
</evidence>
<reference evidence="1" key="1">
    <citation type="submission" date="2021-03" db="EMBL/GenBank/DDBJ databases">
        <title>Evolutionary priming and transition to the ectomycorrhizal habit in an iconic lineage of mushroom-forming fungi: is preadaptation a requirement?</title>
        <authorList>
            <consortium name="DOE Joint Genome Institute"/>
            <person name="Looney B.P."/>
            <person name="Miyauchi S."/>
            <person name="Morin E."/>
            <person name="Drula E."/>
            <person name="Courty P.E."/>
            <person name="Chicoki N."/>
            <person name="Fauchery L."/>
            <person name="Kohler A."/>
            <person name="Kuo A."/>
            <person name="LaButti K."/>
            <person name="Pangilinan J."/>
            <person name="Lipzen A."/>
            <person name="Riley R."/>
            <person name="Andreopoulos W."/>
            <person name="He G."/>
            <person name="Johnson J."/>
            <person name="Barry K.W."/>
            <person name="Grigoriev I.V."/>
            <person name="Nagy L."/>
            <person name="Hibbett D."/>
            <person name="Henrissat B."/>
            <person name="Matheny P.B."/>
            <person name="Labbe J."/>
            <person name="Martin A.F."/>
        </authorList>
    </citation>
    <scope>NUCLEOTIDE SEQUENCE</scope>
    <source>
        <strain evidence="1">BPL698</strain>
    </source>
</reference>
<evidence type="ECO:0000313" key="2">
    <source>
        <dbReference type="Proteomes" id="UP001207468"/>
    </source>
</evidence>
<dbReference type="EMBL" id="JAGFNK010000031">
    <property type="protein sequence ID" value="KAI9510912.1"/>
    <property type="molecule type" value="Genomic_DNA"/>
</dbReference>
<organism evidence="1 2">
    <name type="scientific">Russula earlei</name>
    <dbReference type="NCBI Taxonomy" id="71964"/>
    <lineage>
        <taxon>Eukaryota</taxon>
        <taxon>Fungi</taxon>
        <taxon>Dikarya</taxon>
        <taxon>Basidiomycota</taxon>
        <taxon>Agaricomycotina</taxon>
        <taxon>Agaricomycetes</taxon>
        <taxon>Russulales</taxon>
        <taxon>Russulaceae</taxon>
        <taxon>Russula</taxon>
    </lineage>
</organism>
<protein>
    <submittedName>
        <fullName evidence="1">Uncharacterized protein</fullName>
    </submittedName>
</protein>
<name>A0ACC0UII2_9AGAM</name>
<proteinExistence type="predicted"/>
<sequence>MALSVMILVWNLWTVDRLGGEANLPYYKFNAWSQISLLCSPFTTFYHWLVLVIDNRSNLSTLLSCLYINNFDCFHSKIHNLTHNIQNANLFYFCHILPLCWHCSIVCKVH</sequence>
<accession>A0ACC0UII2</accession>
<keyword evidence="2" id="KW-1185">Reference proteome</keyword>